<reference evidence="4" key="2">
    <citation type="submission" date="2016-02" db="EMBL/GenBank/DDBJ databases">
        <title>Draft genome sequence of five rapidly growing Mycobacterium species.</title>
        <authorList>
            <person name="Katahira K."/>
            <person name="Gotou Y."/>
            <person name="Iida K."/>
            <person name="Ogura Y."/>
            <person name="Hayashi T."/>
        </authorList>
    </citation>
    <scope>NUCLEOTIDE SEQUENCE [LARGE SCALE GENOMIC DNA]</scope>
    <source>
        <strain evidence="4">JCM6368</strain>
    </source>
</reference>
<reference evidence="3 4" key="1">
    <citation type="journal article" date="2016" name="Genome Announc.">
        <title>Draft Genome Sequences of Five Rapidly Growing Mycobacterium Species, M. thermoresistibile, M. fortuitum subsp. acetamidolyticum, M. canariasense, M. brisbanense, and M. novocastrense.</title>
        <authorList>
            <person name="Katahira K."/>
            <person name="Ogura Y."/>
            <person name="Gotoh Y."/>
            <person name="Hayashi T."/>
        </authorList>
    </citation>
    <scope>NUCLEOTIDE SEQUENCE [LARGE SCALE GENOMIC DNA]</scope>
    <source>
        <strain evidence="3 4">JCM6368</strain>
    </source>
</reference>
<dbReference type="GO" id="GO:0009307">
    <property type="term" value="P:DNA restriction-modification system"/>
    <property type="evidence" value="ECO:0007669"/>
    <property type="project" value="UniProtKB-KW"/>
</dbReference>
<dbReference type="PANTHER" id="PTHR30408:SF12">
    <property type="entry name" value="TYPE I RESTRICTION ENZYME MJAVIII SPECIFICITY SUBUNIT"/>
    <property type="match status" value="1"/>
</dbReference>
<comment type="caution">
    <text evidence="3">The sequence shown here is derived from an EMBL/GenBank/DDBJ whole genome shotgun (WGS) entry which is preliminary data.</text>
</comment>
<dbReference type="EMBL" id="BCSZ01000054">
    <property type="protein sequence ID" value="GAT05278.1"/>
    <property type="molecule type" value="Genomic_DNA"/>
</dbReference>
<dbReference type="REBASE" id="150881">
    <property type="entry name" value="S.Mfo6368ORF5388P"/>
</dbReference>
<dbReference type="SUPFAM" id="SSF116734">
    <property type="entry name" value="DNA methylase specificity domain"/>
    <property type="match status" value="2"/>
</dbReference>
<evidence type="ECO:0000313" key="3">
    <source>
        <dbReference type="EMBL" id="GAT05278.1"/>
    </source>
</evidence>
<organism evidence="3 4">
    <name type="scientific">Mycolicibacterium fortuitum subsp. acetamidolyticum</name>
    <dbReference type="NCBI Taxonomy" id="144550"/>
    <lineage>
        <taxon>Bacteria</taxon>
        <taxon>Bacillati</taxon>
        <taxon>Actinomycetota</taxon>
        <taxon>Actinomycetes</taxon>
        <taxon>Mycobacteriales</taxon>
        <taxon>Mycobacteriaceae</taxon>
        <taxon>Mycolicibacterium</taxon>
    </lineage>
</organism>
<name>A0A100WVQ6_MYCFO</name>
<dbReference type="Proteomes" id="UP000069705">
    <property type="component" value="Unassembled WGS sequence"/>
</dbReference>
<dbReference type="Gene3D" id="3.90.220.20">
    <property type="entry name" value="DNA methylase specificity domains"/>
    <property type="match status" value="2"/>
</dbReference>
<dbReference type="CDD" id="cd17524">
    <property type="entry name" value="RMtype1_S_EcoUTORF5051P-TRD2-CR2_like"/>
    <property type="match status" value="1"/>
</dbReference>
<sequence>MIAIGNLLAEYKELPSPSSEPPVLTLTEKNGFVHQSDRFHKRLATEDVSKYKVVRRNDIAFNPYLLWAGAVAQNTIVDEGIISPLYPTFKVRNGFDPRYVARLLLSPQMISVYDTIAFGSVPRRRRSSVSDFLALEITDPPSLDEQRRIAAILDCADSLRTKRRQIVSAFESLRQSVFIDMFGDPASNPRGLPTGTIRDLVQSADYGTSEKSSQEGDIAVLRMNNVTYGGDIDLRELKYMTLPVDKYDRYTVRKGDVLFNRTNSADLVGKTAVYHGDNRLAYAGYLVRLRVHDGFSPDFLSGVLNSDYGKATLRGMCKSIVGMANINAKEVQTIRTLIPPAADQAKYSVRIERIRAEKDRHRAALAALDRLFESVQARAFRREP</sequence>
<keyword evidence="1" id="KW-0680">Restriction system</keyword>
<dbReference type="RefSeq" id="WP_216622358.1">
    <property type="nucleotide sequence ID" value="NZ_BCSZ01000054.1"/>
</dbReference>
<evidence type="ECO:0000313" key="4">
    <source>
        <dbReference type="Proteomes" id="UP000069705"/>
    </source>
</evidence>
<dbReference type="PANTHER" id="PTHR30408">
    <property type="entry name" value="TYPE-1 RESTRICTION ENZYME ECOKI SPECIFICITY PROTEIN"/>
    <property type="match status" value="1"/>
</dbReference>
<dbReference type="AlphaFoldDB" id="A0A100WVQ6"/>
<protein>
    <submittedName>
        <fullName evidence="3">Restriction modification system DNA specificity domain-containing protein</fullName>
    </submittedName>
</protein>
<evidence type="ECO:0000256" key="1">
    <source>
        <dbReference type="ARBA" id="ARBA00022747"/>
    </source>
</evidence>
<evidence type="ECO:0000256" key="2">
    <source>
        <dbReference type="ARBA" id="ARBA00023125"/>
    </source>
</evidence>
<gene>
    <name evidence="3" type="ORF">RMCFA_5389</name>
</gene>
<keyword evidence="2" id="KW-0238">DNA-binding</keyword>
<dbReference type="GO" id="GO:0003677">
    <property type="term" value="F:DNA binding"/>
    <property type="evidence" value="ECO:0007669"/>
    <property type="project" value="UniProtKB-KW"/>
</dbReference>
<proteinExistence type="predicted"/>
<accession>A0A100WVQ6</accession>
<dbReference type="InterPro" id="IPR052021">
    <property type="entry name" value="Type-I_RS_S_subunit"/>
</dbReference>
<dbReference type="InterPro" id="IPR044946">
    <property type="entry name" value="Restrct_endonuc_typeI_TRD_sf"/>
</dbReference>